<dbReference type="GO" id="GO:0006412">
    <property type="term" value="P:translation"/>
    <property type="evidence" value="ECO:0007669"/>
    <property type="project" value="InterPro"/>
</dbReference>
<keyword evidence="2" id="KW-0689">Ribosomal protein</keyword>
<dbReference type="GO" id="GO:1990904">
    <property type="term" value="C:ribonucleoprotein complex"/>
    <property type="evidence" value="ECO:0007669"/>
    <property type="project" value="UniProtKB-KW"/>
</dbReference>
<dbReference type="Pfam" id="PF00673">
    <property type="entry name" value="Ribosomal_L5_C"/>
    <property type="match status" value="1"/>
</dbReference>
<dbReference type="InterPro" id="IPR022803">
    <property type="entry name" value="Ribosomal_uL5_dom_sf"/>
</dbReference>
<keyword evidence="3" id="KW-0687">Ribonucleoprotein</keyword>
<evidence type="ECO:0000256" key="1">
    <source>
        <dbReference type="ARBA" id="ARBA00008553"/>
    </source>
</evidence>
<dbReference type="AlphaFoldDB" id="A0A8H3FZT9"/>
<dbReference type="PANTHER" id="PTHR11994">
    <property type="entry name" value="60S RIBOSOMAL PROTEIN L11-RELATED"/>
    <property type="match status" value="1"/>
</dbReference>
<gene>
    <name evidence="6" type="ORF">GOMPHAMPRED_006471</name>
</gene>
<dbReference type="Pfam" id="PF00281">
    <property type="entry name" value="Ribosomal_L5"/>
    <property type="match status" value="1"/>
</dbReference>
<dbReference type="Proteomes" id="UP000664169">
    <property type="component" value="Unassembled WGS sequence"/>
</dbReference>
<feature type="domain" description="Large ribosomal subunit protein uL5 C-terminal" evidence="5">
    <location>
        <begin position="261"/>
        <end position="325"/>
    </location>
</feature>
<protein>
    <recommendedName>
        <fullName evidence="8">Ribosomal protein L5</fullName>
    </recommendedName>
</protein>
<dbReference type="Gene3D" id="3.30.1440.10">
    <property type="match status" value="1"/>
</dbReference>
<evidence type="ECO:0000313" key="6">
    <source>
        <dbReference type="EMBL" id="CAF9931997.1"/>
    </source>
</evidence>
<evidence type="ECO:0000256" key="2">
    <source>
        <dbReference type="ARBA" id="ARBA00022980"/>
    </source>
</evidence>
<comment type="similarity">
    <text evidence="1">Belongs to the universal ribosomal protein uL5 family.</text>
</comment>
<sequence>MIFNKLPFRAHSSIINRTSSSRTCIKPTFIRHVSSDIASTTPNTSTSTSELLELELDDSEFTSSTTPTAEMIQSYDPVGQSAARKKQLPSSRYRFRAPRYYRGPLHPHQPPHPSNPTARNYIPGPFSSPRLLQTYDSTLSHDLMILYYQHTPFNTPRPPIKERLRSWDDSSPYHKNRPLRAPRGTVKLGLLDKKITFRNIPQLSAITVSIVIPEASSDSRFLHTAGMMVQAITTQRATIYKARRTVSAGNRSQFSQRRGKPISVGTTMTGEQMWHFLSTFVGVVLPRIKDWQGVLARSGDVNGNYTIGVHRDVVELWPEIAVNYDA</sequence>
<dbReference type="InterPro" id="IPR031310">
    <property type="entry name" value="Ribosomal_uL5_N"/>
</dbReference>
<comment type="caution">
    <text evidence="6">The sequence shown here is derived from an EMBL/GenBank/DDBJ whole genome shotgun (WGS) entry which is preliminary data.</text>
</comment>
<evidence type="ECO:0000313" key="7">
    <source>
        <dbReference type="Proteomes" id="UP000664169"/>
    </source>
</evidence>
<dbReference type="EMBL" id="CAJPDQ010000041">
    <property type="protein sequence ID" value="CAF9931997.1"/>
    <property type="molecule type" value="Genomic_DNA"/>
</dbReference>
<name>A0A8H3FZT9_9LECA</name>
<organism evidence="6 7">
    <name type="scientific">Gomphillus americanus</name>
    <dbReference type="NCBI Taxonomy" id="1940652"/>
    <lineage>
        <taxon>Eukaryota</taxon>
        <taxon>Fungi</taxon>
        <taxon>Dikarya</taxon>
        <taxon>Ascomycota</taxon>
        <taxon>Pezizomycotina</taxon>
        <taxon>Lecanoromycetes</taxon>
        <taxon>OSLEUM clade</taxon>
        <taxon>Ostropomycetidae</taxon>
        <taxon>Ostropales</taxon>
        <taxon>Graphidaceae</taxon>
        <taxon>Gomphilloideae</taxon>
        <taxon>Gomphillus</taxon>
    </lineage>
</organism>
<dbReference type="GO" id="GO:0003735">
    <property type="term" value="F:structural constituent of ribosome"/>
    <property type="evidence" value="ECO:0007669"/>
    <property type="project" value="InterPro"/>
</dbReference>
<feature type="domain" description="Large ribosomal subunit protein uL5 N-terminal" evidence="4">
    <location>
        <begin position="199"/>
        <end position="247"/>
    </location>
</feature>
<evidence type="ECO:0008006" key="8">
    <source>
        <dbReference type="Google" id="ProtNLM"/>
    </source>
</evidence>
<dbReference type="GO" id="GO:0005840">
    <property type="term" value="C:ribosome"/>
    <property type="evidence" value="ECO:0007669"/>
    <property type="project" value="UniProtKB-KW"/>
</dbReference>
<dbReference type="InterPro" id="IPR002132">
    <property type="entry name" value="Ribosomal_uL5"/>
</dbReference>
<dbReference type="OrthoDB" id="539541at2759"/>
<evidence type="ECO:0000259" key="4">
    <source>
        <dbReference type="Pfam" id="PF00281"/>
    </source>
</evidence>
<keyword evidence="7" id="KW-1185">Reference proteome</keyword>
<dbReference type="InterPro" id="IPR031309">
    <property type="entry name" value="Ribosomal_uL5_C"/>
</dbReference>
<proteinExistence type="inferred from homology"/>
<evidence type="ECO:0000259" key="5">
    <source>
        <dbReference type="Pfam" id="PF00673"/>
    </source>
</evidence>
<reference evidence="6" key="1">
    <citation type="submission" date="2021-03" db="EMBL/GenBank/DDBJ databases">
        <authorList>
            <person name="Tagirdzhanova G."/>
        </authorList>
    </citation>
    <scope>NUCLEOTIDE SEQUENCE</scope>
</reference>
<evidence type="ECO:0000256" key="3">
    <source>
        <dbReference type="ARBA" id="ARBA00023274"/>
    </source>
</evidence>
<accession>A0A8H3FZT9</accession>
<dbReference type="SUPFAM" id="SSF55282">
    <property type="entry name" value="RL5-like"/>
    <property type="match status" value="1"/>
</dbReference>